<name>A4GHW6_9BACT</name>
<dbReference type="PROSITE" id="PS51084">
    <property type="entry name" value="HIT_2"/>
    <property type="match status" value="1"/>
</dbReference>
<sequence>MNNAYFPWVILVPRIEGISELFQLTEEDLLNFHNESNYFLEAMSNAYNADKMNIASLGNIVSQLHTHIIVRFKNDEAWPSPVWSSQKTQKYQSDAAKIEIDKLTDLVDHYV</sequence>
<dbReference type="AlphaFoldDB" id="A4GHW6"/>
<feature type="domain" description="HIT" evidence="2">
    <location>
        <begin position="1"/>
        <end position="78"/>
    </location>
</feature>
<dbReference type="InterPro" id="IPR036265">
    <property type="entry name" value="HIT-like_sf"/>
</dbReference>
<evidence type="ECO:0000313" key="3">
    <source>
        <dbReference type="EMBL" id="ABL97677.1"/>
    </source>
</evidence>
<dbReference type="InterPro" id="IPR011146">
    <property type="entry name" value="HIT-like"/>
</dbReference>
<accession>A4GHW6</accession>
<evidence type="ECO:0000256" key="1">
    <source>
        <dbReference type="PROSITE-ProRule" id="PRU00464"/>
    </source>
</evidence>
<dbReference type="Gene3D" id="3.30.428.10">
    <property type="entry name" value="HIT-like"/>
    <property type="match status" value="1"/>
</dbReference>
<dbReference type="GO" id="GO:0003824">
    <property type="term" value="F:catalytic activity"/>
    <property type="evidence" value="ECO:0007669"/>
    <property type="project" value="InterPro"/>
</dbReference>
<reference evidence="3" key="1">
    <citation type="journal article" date="2007" name="Environ. Microbiol.">
        <title>Proteorhodopsin photosystem gene clusters exhibit co-evolutionary trends and shared ancestry among diverse marine microbial phyla.</title>
        <authorList>
            <person name="McCarren J."/>
            <person name="Delong E.F."/>
        </authorList>
    </citation>
    <scope>NUCLEOTIDE SEQUENCE</scope>
</reference>
<dbReference type="PIRSF" id="PIRSF000714">
    <property type="entry name" value="HIT"/>
    <property type="match status" value="1"/>
</dbReference>
<gene>
    <name evidence="3" type="ORF">MBMO_EB0-39H12.0053</name>
</gene>
<dbReference type="InterPro" id="IPR026026">
    <property type="entry name" value="HIT_Hint"/>
</dbReference>
<organism evidence="3">
    <name type="scientific">uncultured marine bacterium EB0_39H12</name>
    <dbReference type="NCBI Taxonomy" id="415437"/>
    <lineage>
        <taxon>Bacteria</taxon>
        <taxon>environmental samples</taxon>
    </lineage>
</organism>
<proteinExistence type="predicted"/>
<dbReference type="EMBL" id="EF089399">
    <property type="protein sequence ID" value="ABL97677.1"/>
    <property type="molecule type" value="Genomic_DNA"/>
</dbReference>
<evidence type="ECO:0000259" key="2">
    <source>
        <dbReference type="PROSITE" id="PS51084"/>
    </source>
</evidence>
<comment type="caution">
    <text evidence="1">Lacks conserved residue(s) required for the propagation of feature annotation.</text>
</comment>
<dbReference type="Pfam" id="PF01230">
    <property type="entry name" value="HIT"/>
    <property type="match status" value="1"/>
</dbReference>
<dbReference type="SUPFAM" id="SSF54197">
    <property type="entry name" value="HIT-like"/>
    <property type="match status" value="1"/>
</dbReference>
<protein>
    <recommendedName>
        <fullName evidence="2">HIT domain-containing protein</fullName>
    </recommendedName>
</protein>